<dbReference type="PANTHER" id="PTHR47163:SF2">
    <property type="entry name" value="SI:DKEY-17M8.2"/>
    <property type="match status" value="1"/>
</dbReference>
<protein>
    <recommendedName>
        <fullName evidence="1">ISXO2-like transposase domain-containing protein</fullName>
    </recommendedName>
</protein>
<dbReference type="EMBL" id="JAWQEG010001249">
    <property type="protein sequence ID" value="KAK3881172.1"/>
    <property type="molecule type" value="Genomic_DNA"/>
</dbReference>
<organism evidence="2 3">
    <name type="scientific">Petrolisthes cinctipes</name>
    <name type="common">Flat porcelain crab</name>
    <dbReference type="NCBI Taxonomy" id="88211"/>
    <lineage>
        <taxon>Eukaryota</taxon>
        <taxon>Metazoa</taxon>
        <taxon>Ecdysozoa</taxon>
        <taxon>Arthropoda</taxon>
        <taxon>Crustacea</taxon>
        <taxon>Multicrustacea</taxon>
        <taxon>Malacostraca</taxon>
        <taxon>Eumalacostraca</taxon>
        <taxon>Eucarida</taxon>
        <taxon>Decapoda</taxon>
        <taxon>Pleocyemata</taxon>
        <taxon>Anomura</taxon>
        <taxon>Galatheoidea</taxon>
        <taxon>Porcellanidae</taxon>
        <taxon>Petrolisthes</taxon>
    </lineage>
</organism>
<reference evidence="2" key="1">
    <citation type="submission" date="2023-10" db="EMBL/GenBank/DDBJ databases">
        <title>Genome assemblies of two species of porcelain crab, Petrolisthes cinctipes and Petrolisthes manimaculis (Anomura: Porcellanidae).</title>
        <authorList>
            <person name="Angst P."/>
        </authorList>
    </citation>
    <scope>NUCLEOTIDE SEQUENCE</scope>
    <source>
        <strain evidence="2">PB745_01</strain>
        <tissue evidence="2">Gill</tissue>
    </source>
</reference>
<evidence type="ECO:0000259" key="1">
    <source>
        <dbReference type="SMART" id="SM01126"/>
    </source>
</evidence>
<dbReference type="SMART" id="SM01126">
    <property type="entry name" value="DDE_Tnp_IS1595"/>
    <property type="match status" value="1"/>
</dbReference>
<accession>A0AAE1FV51</accession>
<dbReference type="PANTHER" id="PTHR47163">
    <property type="entry name" value="DDE_TNP_IS1595 DOMAIN-CONTAINING PROTEIN"/>
    <property type="match status" value="1"/>
</dbReference>
<dbReference type="Proteomes" id="UP001286313">
    <property type="component" value="Unassembled WGS sequence"/>
</dbReference>
<feature type="domain" description="ISXO2-like transposase" evidence="1">
    <location>
        <begin position="23"/>
        <end position="162"/>
    </location>
</feature>
<keyword evidence="3" id="KW-1185">Reference proteome</keyword>
<proteinExistence type="predicted"/>
<comment type="caution">
    <text evidence="2">The sequence shown here is derived from an EMBL/GenBank/DDBJ whole genome shotgun (WGS) entry which is preliminary data.</text>
</comment>
<dbReference type="Pfam" id="PF12762">
    <property type="entry name" value="DDE_Tnp_IS1595"/>
    <property type="match status" value="1"/>
</dbReference>
<gene>
    <name evidence="2" type="ORF">Pcinc_014377</name>
</gene>
<dbReference type="AlphaFoldDB" id="A0AAE1FV51"/>
<name>A0AAE1FV51_PETCI</name>
<sequence length="189" mass="22111">MADSVESFCRDVLVEWCVKRDGKIGGPGKIVAIDENKFRRRKYNATRLVEDQWVFGGICQETRAVFLVPVEKCDQETLLNVIRERVEPGTTIISDCWRAYNCLEEEGYRHLTVNHSINFVDPNTHTNTIERLWKEAKRKVPLFGRRKKHFVGYLAKTMFMMTFPNANHRFHHFLVEASALYNPQQPQHS</sequence>
<evidence type="ECO:0000313" key="3">
    <source>
        <dbReference type="Proteomes" id="UP001286313"/>
    </source>
</evidence>
<evidence type="ECO:0000313" key="2">
    <source>
        <dbReference type="EMBL" id="KAK3881172.1"/>
    </source>
</evidence>
<dbReference type="InterPro" id="IPR053164">
    <property type="entry name" value="IS1016-like_transposase"/>
</dbReference>
<dbReference type="InterPro" id="IPR024445">
    <property type="entry name" value="Tnp_ISXO2-like"/>
</dbReference>